<feature type="compositionally biased region" description="Acidic residues" evidence="1">
    <location>
        <begin position="163"/>
        <end position="172"/>
    </location>
</feature>
<feature type="compositionally biased region" description="Basic and acidic residues" evidence="1">
    <location>
        <begin position="87"/>
        <end position="110"/>
    </location>
</feature>
<feature type="compositionally biased region" description="Basic residues" evidence="1">
    <location>
        <begin position="117"/>
        <end position="131"/>
    </location>
</feature>
<feature type="compositionally biased region" description="Basic and acidic residues" evidence="1">
    <location>
        <begin position="132"/>
        <end position="148"/>
    </location>
</feature>
<dbReference type="AlphaFoldDB" id="A0A9P5Z421"/>
<keyword evidence="3" id="KW-1185">Reference proteome</keyword>
<dbReference type="EMBL" id="MU155197">
    <property type="protein sequence ID" value="KAF9480283.1"/>
    <property type="molecule type" value="Genomic_DNA"/>
</dbReference>
<gene>
    <name evidence="2" type="ORF">BDN70DRAFT_857072</name>
</gene>
<protein>
    <submittedName>
        <fullName evidence="2">Uncharacterized protein</fullName>
    </submittedName>
</protein>
<dbReference type="Proteomes" id="UP000807469">
    <property type="component" value="Unassembled WGS sequence"/>
</dbReference>
<organism evidence="2 3">
    <name type="scientific">Pholiota conissans</name>
    <dbReference type="NCBI Taxonomy" id="109636"/>
    <lineage>
        <taxon>Eukaryota</taxon>
        <taxon>Fungi</taxon>
        <taxon>Dikarya</taxon>
        <taxon>Basidiomycota</taxon>
        <taxon>Agaricomycotina</taxon>
        <taxon>Agaricomycetes</taxon>
        <taxon>Agaricomycetidae</taxon>
        <taxon>Agaricales</taxon>
        <taxon>Agaricineae</taxon>
        <taxon>Strophariaceae</taxon>
        <taxon>Pholiota</taxon>
    </lineage>
</organism>
<dbReference type="OrthoDB" id="3042548at2759"/>
<proteinExistence type="predicted"/>
<sequence>MADILQTAAPIIPVIDERLVASPGASNEHKSKIAEYNELLEVIYQREVELGSIKSSLADMREMIAQEARIIEAGSVGAAGIPALDASKSDSESDIDAEHVLSDASSKRADGTSPAKKVAKKNKKPKGSRRSKAPDAHLDGDWDFKLDLASRGAMNRGRRESDASDDSEPALV</sequence>
<name>A0A9P5Z421_9AGAR</name>
<comment type="caution">
    <text evidence="2">The sequence shown here is derived from an EMBL/GenBank/DDBJ whole genome shotgun (WGS) entry which is preliminary data.</text>
</comment>
<reference evidence="2" key="1">
    <citation type="submission" date="2020-11" db="EMBL/GenBank/DDBJ databases">
        <authorList>
            <consortium name="DOE Joint Genome Institute"/>
            <person name="Ahrendt S."/>
            <person name="Riley R."/>
            <person name="Andreopoulos W."/>
            <person name="Labutti K."/>
            <person name="Pangilinan J."/>
            <person name="Ruiz-Duenas F.J."/>
            <person name="Barrasa J.M."/>
            <person name="Sanchez-Garcia M."/>
            <person name="Camarero S."/>
            <person name="Miyauchi S."/>
            <person name="Serrano A."/>
            <person name="Linde D."/>
            <person name="Babiker R."/>
            <person name="Drula E."/>
            <person name="Ayuso-Fernandez I."/>
            <person name="Pacheco R."/>
            <person name="Padilla G."/>
            <person name="Ferreira P."/>
            <person name="Barriuso J."/>
            <person name="Kellner H."/>
            <person name="Castanera R."/>
            <person name="Alfaro M."/>
            <person name="Ramirez L."/>
            <person name="Pisabarro A.G."/>
            <person name="Kuo A."/>
            <person name="Tritt A."/>
            <person name="Lipzen A."/>
            <person name="He G."/>
            <person name="Yan M."/>
            <person name="Ng V."/>
            <person name="Cullen D."/>
            <person name="Martin F."/>
            <person name="Rosso M.-N."/>
            <person name="Henrissat B."/>
            <person name="Hibbett D."/>
            <person name="Martinez A.T."/>
            <person name="Grigoriev I.V."/>
        </authorList>
    </citation>
    <scope>NUCLEOTIDE SEQUENCE</scope>
    <source>
        <strain evidence="2">CIRM-BRFM 674</strain>
    </source>
</reference>
<evidence type="ECO:0000313" key="3">
    <source>
        <dbReference type="Proteomes" id="UP000807469"/>
    </source>
</evidence>
<evidence type="ECO:0000313" key="2">
    <source>
        <dbReference type="EMBL" id="KAF9480283.1"/>
    </source>
</evidence>
<feature type="region of interest" description="Disordered" evidence="1">
    <location>
        <begin position="83"/>
        <end position="172"/>
    </location>
</feature>
<accession>A0A9P5Z421</accession>
<evidence type="ECO:0000256" key="1">
    <source>
        <dbReference type="SAM" id="MobiDB-lite"/>
    </source>
</evidence>